<reference evidence="1 2" key="1">
    <citation type="submission" date="2020-06" db="EMBL/GenBank/DDBJ databases">
        <title>Transcriptomic and genomic resources for Thalictrum thalictroides and T. hernandezii: Facilitating candidate gene discovery in an emerging model plant lineage.</title>
        <authorList>
            <person name="Arias T."/>
            <person name="Riano-Pachon D.M."/>
            <person name="Di Stilio V.S."/>
        </authorList>
    </citation>
    <scope>NUCLEOTIDE SEQUENCE [LARGE SCALE GENOMIC DNA]</scope>
    <source>
        <strain evidence="2">cv. WT478/WT964</strain>
        <tissue evidence="1">Leaves</tissue>
    </source>
</reference>
<feature type="non-terminal residue" evidence="1">
    <location>
        <position position="1"/>
    </location>
</feature>
<sequence>RLRSSSAVLPFIEKRLGHLRKFGIERGAAGAQLLRSWGFENDEVGDMGETLSKMVMTLDPYSEVSSDSD</sequence>
<dbReference type="InterPro" id="IPR049942">
    <property type="entry name" value="DML1/Misato"/>
</dbReference>
<accession>A0A7J6WFC6</accession>
<dbReference type="PANTHER" id="PTHR13391">
    <property type="entry name" value="MITOCHONDRIAL DISTRIBUTION REGULATOR MISATO"/>
    <property type="match status" value="1"/>
</dbReference>
<protein>
    <submittedName>
        <fullName evidence="1">Plasma membrane, autoregulation-binding site, misato segment II, myosin-like, tubulin/FtsZ protein</fullName>
    </submittedName>
</protein>
<evidence type="ECO:0000313" key="1">
    <source>
        <dbReference type="EMBL" id="KAF5195653.1"/>
    </source>
</evidence>
<dbReference type="EMBL" id="JABWDY010017022">
    <property type="protein sequence ID" value="KAF5195653.1"/>
    <property type="molecule type" value="Genomic_DNA"/>
</dbReference>
<dbReference type="Proteomes" id="UP000554482">
    <property type="component" value="Unassembled WGS sequence"/>
</dbReference>
<dbReference type="GO" id="GO:0007005">
    <property type="term" value="P:mitochondrion organization"/>
    <property type="evidence" value="ECO:0007669"/>
    <property type="project" value="InterPro"/>
</dbReference>
<name>A0A7J6WFC6_THATH</name>
<proteinExistence type="predicted"/>
<dbReference type="AlphaFoldDB" id="A0A7J6WFC6"/>
<dbReference type="GO" id="GO:0005737">
    <property type="term" value="C:cytoplasm"/>
    <property type="evidence" value="ECO:0007669"/>
    <property type="project" value="TreeGrafter"/>
</dbReference>
<dbReference type="OrthoDB" id="271881at2759"/>
<gene>
    <name evidence="1" type="ORF">FRX31_014759</name>
</gene>
<organism evidence="1 2">
    <name type="scientific">Thalictrum thalictroides</name>
    <name type="common">Rue-anemone</name>
    <name type="synonym">Anemone thalictroides</name>
    <dbReference type="NCBI Taxonomy" id="46969"/>
    <lineage>
        <taxon>Eukaryota</taxon>
        <taxon>Viridiplantae</taxon>
        <taxon>Streptophyta</taxon>
        <taxon>Embryophyta</taxon>
        <taxon>Tracheophyta</taxon>
        <taxon>Spermatophyta</taxon>
        <taxon>Magnoliopsida</taxon>
        <taxon>Ranunculales</taxon>
        <taxon>Ranunculaceae</taxon>
        <taxon>Thalictroideae</taxon>
        <taxon>Thalictrum</taxon>
    </lineage>
</organism>
<evidence type="ECO:0000313" key="2">
    <source>
        <dbReference type="Proteomes" id="UP000554482"/>
    </source>
</evidence>
<comment type="caution">
    <text evidence="1">The sequence shown here is derived from an EMBL/GenBank/DDBJ whole genome shotgun (WGS) entry which is preliminary data.</text>
</comment>
<dbReference type="PANTHER" id="PTHR13391:SF0">
    <property type="entry name" value="PROTEIN MISATO HOMOLOG 1"/>
    <property type="match status" value="1"/>
</dbReference>
<keyword evidence="2" id="KW-1185">Reference proteome</keyword>